<dbReference type="PANTHER" id="PTHR47260">
    <property type="entry name" value="UPF0644 PROTEIN PB2B4.06"/>
    <property type="match status" value="1"/>
</dbReference>
<dbReference type="CDD" id="cd03443">
    <property type="entry name" value="PaaI_thioesterase"/>
    <property type="match status" value="1"/>
</dbReference>
<evidence type="ECO:0000259" key="1">
    <source>
        <dbReference type="Pfam" id="PF03061"/>
    </source>
</evidence>
<evidence type="ECO:0000313" key="2">
    <source>
        <dbReference type="EMBL" id="WIA08381.1"/>
    </source>
</evidence>
<dbReference type="SUPFAM" id="SSF54637">
    <property type="entry name" value="Thioesterase/thiol ester dehydrase-isomerase"/>
    <property type="match status" value="1"/>
</dbReference>
<dbReference type="PANTHER" id="PTHR47260:SF1">
    <property type="entry name" value="UPF0644 PROTEIN PB2B4.06"/>
    <property type="match status" value="1"/>
</dbReference>
<gene>
    <name evidence="2" type="ORF">OEZ85_007820</name>
</gene>
<evidence type="ECO:0000313" key="3">
    <source>
        <dbReference type="Proteomes" id="UP001244341"/>
    </source>
</evidence>
<proteinExistence type="predicted"/>
<feature type="domain" description="Thioesterase" evidence="1">
    <location>
        <begin position="127"/>
        <end position="200"/>
    </location>
</feature>
<dbReference type="Proteomes" id="UP001244341">
    <property type="component" value="Chromosome 1b"/>
</dbReference>
<name>A0ABY8TH31_TETOB</name>
<dbReference type="InterPro" id="IPR006683">
    <property type="entry name" value="Thioestr_dom"/>
</dbReference>
<accession>A0ABY8TH31</accession>
<reference evidence="2 3" key="1">
    <citation type="submission" date="2023-05" db="EMBL/GenBank/DDBJ databases">
        <title>A 100% complete, gapless, phased diploid assembly of the Scenedesmus obliquus UTEX 3031 genome.</title>
        <authorList>
            <person name="Biondi T.C."/>
            <person name="Hanschen E.R."/>
            <person name="Kwon T."/>
            <person name="Eng W."/>
            <person name="Kruse C.P.S."/>
            <person name="Koehler S.I."/>
            <person name="Kunde Y."/>
            <person name="Gleasner C.D."/>
            <person name="You Mak K.T."/>
            <person name="Polle J."/>
            <person name="Hovde B.T."/>
            <person name="Starkenburg S.R."/>
        </authorList>
    </citation>
    <scope>NUCLEOTIDE SEQUENCE [LARGE SCALE GENOMIC DNA]</scope>
    <source>
        <strain evidence="2 3">DOE0152z</strain>
    </source>
</reference>
<sequence>MQSAAATNGAKDNGNATQGYIVKELSVTADLIDSFVQDEAKQEPAASLAQQAWIKSLIDSSGGKVVFSAEGDGHAMAQHLSTGLSGDHLFLSLLQNDLIRDMVVIYADKKIYTALRFGVPVCGHPTIVHGGLTSAIFDETFGVLLYAAGRYSHLELEHGVFTARLEVDYKKPLPAESTVLCTAQVDSLEGRKIWVAADLTDPLQQTVYASSRALFVKPKAPVPTLAPAGAAPAAAPAAANV</sequence>
<dbReference type="InterPro" id="IPR052061">
    <property type="entry name" value="PTE-AB_protein"/>
</dbReference>
<dbReference type="Gene3D" id="3.10.129.10">
    <property type="entry name" value="Hotdog Thioesterase"/>
    <property type="match status" value="1"/>
</dbReference>
<keyword evidence="3" id="KW-1185">Reference proteome</keyword>
<dbReference type="Pfam" id="PF03061">
    <property type="entry name" value="4HBT"/>
    <property type="match status" value="1"/>
</dbReference>
<dbReference type="EMBL" id="CP126208">
    <property type="protein sequence ID" value="WIA08381.1"/>
    <property type="molecule type" value="Genomic_DNA"/>
</dbReference>
<dbReference type="InterPro" id="IPR029069">
    <property type="entry name" value="HotDog_dom_sf"/>
</dbReference>
<protein>
    <recommendedName>
        <fullName evidence="1">Thioesterase domain-containing protein</fullName>
    </recommendedName>
</protein>
<organism evidence="2 3">
    <name type="scientific">Tetradesmus obliquus</name>
    <name type="common">Green alga</name>
    <name type="synonym">Acutodesmus obliquus</name>
    <dbReference type="NCBI Taxonomy" id="3088"/>
    <lineage>
        <taxon>Eukaryota</taxon>
        <taxon>Viridiplantae</taxon>
        <taxon>Chlorophyta</taxon>
        <taxon>core chlorophytes</taxon>
        <taxon>Chlorophyceae</taxon>
        <taxon>CS clade</taxon>
        <taxon>Sphaeropleales</taxon>
        <taxon>Scenedesmaceae</taxon>
        <taxon>Tetradesmus</taxon>
    </lineage>
</organism>